<comment type="subcellular location">
    <subcellularLocation>
        <location evidence="1">Membrane</location>
        <topology evidence="1">Multi-pass membrane protein</topology>
    </subcellularLocation>
</comment>
<dbReference type="PANTHER" id="PTHR31548">
    <property type="entry name" value="CLARIN"/>
    <property type="match status" value="1"/>
</dbReference>
<evidence type="ECO:0000256" key="1">
    <source>
        <dbReference type="ARBA" id="ARBA00004141"/>
    </source>
</evidence>
<dbReference type="AlphaFoldDB" id="A0A401RW47"/>
<dbReference type="InterPro" id="IPR026748">
    <property type="entry name" value="Clarin"/>
</dbReference>
<keyword evidence="8" id="KW-1185">Reference proteome</keyword>
<keyword evidence="4 6" id="KW-1133">Transmembrane helix</keyword>
<protein>
    <recommendedName>
        <fullName evidence="9">Clarin-3</fullName>
    </recommendedName>
</protein>
<organism evidence="7 8">
    <name type="scientific">Chiloscyllium punctatum</name>
    <name type="common">Brownbanded bambooshark</name>
    <name type="synonym">Hemiscyllium punctatum</name>
    <dbReference type="NCBI Taxonomy" id="137246"/>
    <lineage>
        <taxon>Eukaryota</taxon>
        <taxon>Metazoa</taxon>
        <taxon>Chordata</taxon>
        <taxon>Craniata</taxon>
        <taxon>Vertebrata</taxon>
        <taxon>Chondrichthyes</taxon>
        <taxon>Elasmobranchii</taxon>
        <taxon>Galeomorphii</taxon>
        <taxon>Galeoidea</taxon>
        <taxon>Orectolobiformes</taxon>
        <taxon>Hemiscylliidae</taxon>
        <taxon>Chiloscyllium</taxon>
    </lineage>
</organism>
<dbReference type="GO" id="GO:0007605">
    <property type="term" value="P:sensory perception of sound"/>
    <property type="evidence" value="ECO:0007669"/>
    <property type="project" value="UniProtKB-ARBA"/>
</dbReference>
<evidence type="ECO:0000256" key="3">
    <source>
        <dbReference type="ARBA" id="ARBA00022692"/>
    </source>
</evidence>
<dbReference type="GO" id="GO:0016020">
    <property type="term" value="C:membrane"/>
    <property type="evidence" value="ECO:0007669"/>
    <property type="project" value="UniProtKB-SubCell"/>
</dbReference>
<feature type="transmembrane region" description="Helical" evidence="6">
    <location>
        <begin position="183"/>
        <end position="205"/>
    </location>
</feature>
<evidence type="ECO:0000256" key="5">
    <source>
        <dbReference type="ARBA" id="ARBA00023136"/>
    </source>
</evidence>
<evidence type="ECO:0000313" key="7">
    <source>
        <dbReference type="EMBL" id="GCC22341.1"/>
    </source>
</evidence>
<comment type="caution">
    <text evidence="7">The sequence shown here is derived from an EMBL/GenBank/DDBJ whole genome shotgun (WGS) entry which is preliminary data.</text>
</comment>
<dbReference type="Proteomes" id="UP000287033">
    <property type="component" value="Unassembled WGS sequence"/>
</dbReference>
<evidence type="ECO:0008006" key="9">
    <source>
        <dbReference type="Google" id="ProtNLM"/>
    </source>
</evidence>
<dbReference type="PANTHER" id="PTHR31548:SF3">
    <property type="entry name" value="CLARIN-3"/>
    <property type="match status" value="1"/>
</dbReference>
<feature type="transmembrane region" description="Helical" evidence="6">
    <location>
        <begin position="129"/>
        <end position="151"/>
    </location>
</feature>
<gene>
    <name evidence="7" type="ORF">chiPu_0000728</name>
</gene>
<keyword evidence="3 6" id="KW-0812">Transmembrane</keyword>
<dbReference type="OrthoDB" id="9450082at2759"/>
<accession>A0A401RW47</accession>
<keyword evidence="5 6" id="KW-0472">Membrane</keyword>
<reference evidence="7 8" key="1">
    <citation type="journal article" date="2018" name="Nat. Ecol. Evol.">
        <title>Shark genomes provide insights into elasmobranch evolution and the origin of vertebrates.</title>
        <authorList>
            <person name="Hara Y"/>
            <person name="Yamaguchi K"/>
            <person name="Onimaru K"/>
            <person name="Kadota M"/>
            <person name="Koyanagi M"/>
            <person name="Keeley SD"/>
            <person name="Tatsumi K"/>
            <person name="Tanaka K"/>
            <person name="Motone F"/>
            <person name="Kageyama Y"/>
            <person name="Nozu R"/>
            <person name="Adachi N"/>
            <person name="Nishimura O"/>
            <person name="Nakagawa R"/>
            <person name="Tanegashima C"/>
            <person name="Kiyatake I"/>
            <person name="Matsumoto R"/>
            <person name="Murakumo K"/>
            <person name="Nishida K"/>
            <person name="Terakita A"/>
            <person name="Kuratani S"/>
            <person name="Sato K"/>
            <person name="Hyodo S Kuraku.S."/>
        </authorList>
    </citation>
    <scope>NUCLEOTIDE SEQUENCE [LARGE SCALE GENOMIC DNA]</scope>
</reference>
<sequence>MPSLRKKLMFLGGFSVSLGTCMLISVILAMDSWVDTAVTCENKSGDAVGEMNLKYGLFDGLREKSGCPIFIPDGTIKVLECFKNANTARVIHILVILFIVLGLLFTLLSAIVTLYNSISNPYENICGPVGVYTCSSISCVSTFLAMVLFAVNTSVNNLSTVLISNSIQEGLATFRLKVDNYDYSFWLILLSLALNVTTIGIVYAYQHANYTREREQKRPMEIAPKDVLMY</sequence>
<dbReference type="Pfam" id="PF25807">
    <property type="entry name" value="Clarin-2"/>
    <property type="match status" value="1"/>
</dbReference>
<dbReference type="EMBL" id="BEZZ01000009">
    <property type="protein sequence ID" value="GCC22341.1"/>
    <property type="molecule type" value="Genomic_DNA"/>
</dbReference>
<evidence type="ECO:0000256" key="2">
    <source>
        <dbReference type="ARBA" id="ARBA00005787"/>
    </source>
</evidence>
<dbReference type="OMA" id="IIIVFYQ"/>
<comment type="similarity">
    <text evidence="2">Belongs to the clarin family.</text>
</comment>
<proteinExistence type="inferred from homology"/>
<dbReference type="STRING" id="137246.A0A401RW47"/>
<evidence type="ECO:0000313" key="8">
    <source>
        <dbReference type="Proteomes" id="UP000287033"/>
    </source>
</evidence>
<evidence type="ECO:0000256" key="4">
    <source>
        <dbReference type="ARBA" id="ARBA00022989"/>
    </source>
</evidence>
<name>A0A401RW47_CHIPU</name>
<evidence type="ECO:0000256" key="6">
    <source>
        <dbReference type="SAM" id="Phobius"/>
    </source>
</evidence>
<feature type="transmembrane region" description="Helical" evidence="6">
    <location>
        <begin position="90"/>
        <end position="117"/>
    </location>
</feature>